<dbReference type="Pfam" id="PF14310">
    <property type="entry name" value="Fn3-like"/>
    <property type="match status" value="1"/>
</dbReference>
<sequence length="733" mass="77951">MRTVVFMDTHAADLPLPVKAALCSGASFWQTKTVLGLQAITLTDGPHGVRVQHAASDHLVVGASSPATCFPPAAGLAQSWDRDLVHRVAGAIADEARSLGVSVVLGPGVNIKRDPRCGRNFEYFSEDPLLSGSLGAAWVTGLQERGVGASVKHFAANNTETDRMRSDSQVDARALREIYLKSFERVVTEAQPWTVMCAYNKVNGVYASQNRWLLTDVLREEWGFDGLVVSDWGAVADRVAALAAGLDLAMPGGDSSSDDDVVAAVHAGRLDEDLVDDSATRVLRLLRRAAPAQPAAVERRAHHLLAREAATRSIVMLKNHDAALPLSGDESIAVIGHFAVEPRYQGGGSSHINAAELDIPLEEIQARARGQVAYAEGGEAAISAARTADAAVVFLGLSDQDESEGYDRTHIDLPDEQIRLLEAVCAVQPRTVAVLSHGGIVRLSGVNRCAAAILDGALLGQGGGSAIADILFGVADPSGRLAETVPARLQDAPSYLTFPGEHSQVRYGEGIFVGYRGYDARDIEVTFPFGHGLSYTEFHYSDLAATADHHGITVSVTVTNVGNRDGRDVTQVYLSFPESSLSRPPQELRAFDVVELERGAATTVTMHIPRADIAHWDDRIESWVVEGGRCSVRVGRSSRNILCRTDVQVVGDAAHPPLTADSTLGELLSDPVIGPRLAEQFQAMAPGDSLGTDVVKMISSMPLSRLKTFGAGDAVAAVEQILSDGAESPAESP</sequence>
<dbReference type="EMBL" id="JYNU01000013">
    <property type="protein sequence ID" value="KMO76350.1"/>
    <property type="molecule type" value="Genomic_DNA"/>
</dbReference>
<name>A0A0J6VZ47_9MYCO</name>
<dbReference type="PRINTS" id="PR00133">
    <property type="entry name" value="GLHYDRLASE3"/>
</dbReference>
<keyword evidence="4 6" id="KW-0326">Glycosidase</keyword>
<dbReference type="InterPro" id="IPR001764">
    <property type="entry name" value="Glyco_hydro_3_N"/>
</dbReference>
<dbReference type="PANTHER" id="PTHR42715:SF10">
    <property type="entry name" value="BETA-GLUCOSIDASE"/>
    <property type="match status" value="1"/>
</dbReference>
<evidence type="ECO:0000256" key="3">
    <source>
        <dbReference type="ARBA" id="ARBA00023277"/>
    </source>
</evidence>
<dbReference type="InterPro" id="IPR002772">
    <property type="entry name" value="Glyco_hydro_3_C"/>
</dbReference>
<dbReference type="PATRIC" id="fig|1807.14.peg.2364"/>
<dbReference type="Pfam" id="PF00933">
    <property type="entry name" value="Glyco_hydro_3"/>
    <property type="match status" value="1"/>
</dbReference>
<dbReference type="EC" id="3.2.1.21" evidence="6"/>
<dbReference type="Proteomes" id="UP000036313">
    <property type="component" value="Unassembled WGS sequence"/>
</dbReference>
<keyword evidence="3" id="KW-0119">Carbohydrate metabolism</keyword>
<evidence type="ECO:0000313" key="7">
    <source>
        <dbReference type="Proteomes" id="UP000036313"/>
    </source>
</evidence>
<comment type="similarity">
    <text evidence="1 4">Belongs to the glycosyl hydrolase 3 family.</text>
</comment>
<dbReference type="Pfam" id="PF01915">
    <property type="entry name" value="Glyco_hydro_3_C"/>
    <property type="match status" value="1"/>
</dbReference>
<protein>
    <submittedName>
        <fullName evidence="6">Thermostable beta-glucosidase B</fullName>
        <ecNumber evidence="6">3.2.1.21</ecNumber>
    </submittedName>
</protein>
<dbReference type="Gene3D" id="3.40.50.1700">
    <property type="entry name" value="Glycoside hydrolase family 3 C-terminal domain"/>
    <property type="match status" value="1"/>
</dbReference>
<evidence type="ECO:0000256" key="4">
    <source>
        <dbReference type="RuleBase" id="RU361161"/>
    </source>
</evidence>
<reference evidence="6 7" key="1">
    <citation type="journal article" date="2015" name="Genome Biol. Evol.">
        <title>Characterization of Three Mycobacterium spp. with Potential Use in Bioremediation by Genome Sequencing and Comparative Genomics.</title>
        <authorList>
            <person name="Das S."/>
            <person name="Pettersson B.M."/>
            <person name="Behra P.R."/>
            <person name="Ramesh M."/>
            <person name="Dasgupta S."/>
            <person name="Bhattacharya A."/>
            <person name="Kirsebom L.A."/>
        </authorList>
    </citation>
    <scope>NUCLEOTIDE SEQUENCE [LARGE SCALE GENOMIC DNA]</scope>
    <source>
        <strain evidence="6 7">DSM 44075</strain>
    </source>
</reference>
<dbReference type="GO" id="GO:0008422">
    <property type="term" value="F:beta-glucosidase activity"/>
    <property type="evidence" value="ECO:0007669"/>
    <property type="project" value="UniProtKB-EC"/>
</dbReference>
<comment type="caution">
    <text evidence="6">The sequence shown here is derived from an EMBL/GenBank/DDBJ whole genome shotgun (WGS) entry which is preliminary data.</text>
</comment>
<proteinExistence type="inferred from homology"/>
<evidence type="ECO:0000259" key="5">
    <source>
        <dbReference type="SMART" id="SM01217"/>
    </source>
</evidence>
<dbReference type="PANTHER" id="PTHR42715">
    <property type="entry name" value="BETA-GLUCOSIDASE"/>
    <property type="match status" value="1"/>
</dbReference>
<dbReference type="Gene3D" id="3.20.20.300">
    <property type="entry name" value="Glycoside hydrolase, family 3, N-terminal domain"/>
    <property type="match status" value="1"/>
</dbReference>
<feature type="domain" description="Fibronectin type III-like" evidence="5">
    <location>
        <begin position="568"/>
        <end position="638"/>
    </location>
</feature>
<dbReference type="InterPro" id="IPR019800">
    <property type="entry name" value="Glyco_hydro_3_AS"/>
</dbReference>
<dbReference type="SUPFAM" id="SSF52279">
    <property type="entry name" value="Beta-D-glucan exohydrolase, C-terminal domain"/>
    <property type="match status" value="1"/>
</dbReference>
<evidence type="ECO:0000256" key="2">
    <source>
        <dbReference type="ARBA" id="ARBA00022801"/>
    </source>
</evidence>
<dbReference type="InterPro" id="IPR036881">
    <property type="entry name" value="Glyco_hydro_3_C_sf"/>
</dbReference>
<keyword evidence="2 4" id="KW-0378">Hydrolase</keyword>
<dbReference type="AlphaFoldDB" id="A0A0J6VZ47"/>
<dbReference type="PROSITE" id="PS00775">
    <property type="entry name" value="GLYCOSYL_HYDROL_F3"/>
    <property type="match status" value="1"/>
</dbReference>
<dbReference type="InterPro" id="IPR013783">
    <property type="entry name" value="Ig-like_fold"/>
</dbReference>
<dbReference type="InterPro" id="IPR026891">
    <property type="entry name" value="Fn3-like"/>
</dbReference>
<dbReference type="InterPro" id="IPR050288">
    <property type="entry name" value="Cellulose_deg_GH3"/>
</dbReference>
<evidence type="ECO:0000313" key="6">
    <source>
        <dbReference type="EMBL" id="KMO76350.1"/>
    </source>
</evidence>
<gene>
    <name evidence="6" type="primary">bglB</name>
    <name evidence="6" type="ORF">MOBUDSM44075_02342</name>
</gene>
<dbReference type="InterPro" id="IPR036962">
    <property type="entry name" value="Glyco_hydro_3_N_sf"/>
</dbReference>
<organism evidence="6 7">
    <name type="scientific">Mycolicibacterium obuense</name>
    <dbReference type="NCBI Taxonomy" id="1807"/>
    <lineage>
        <taxon>Bacteria</taxon>
        <taxon>Bacillati</taxon>
        <taxon>Actinomycetota</taxon>
        <taxon>Actinomycetes</taxon>
        <taxon>Mycobacteriales</taxon>
        <taxon>Mycobacteriaceae</taxon>
        <taxon>Mycolicibacterium</taxon>
    </lineage>
</organism>
<accession>A0A0J6VZ47</accession>
<dbReference type="Gene3D" id="2.60.40.10">
    <property type="entry name" value="Immunoglobulins"/>
    <property type="match status" value="1"/>
</dbReference>
<dbReference type="SUPFAM" id="SSF51445">
    <property type="entry name" value="(Trans)glycosidases"/>
    <property type="match status" value="1"/>
</dbReference>
<dbReference type="SMART" id="SM01217">
    <property type="entry name" value="Fn3_like"/>
    <property type="match status" value="1"/>
</dbReference>
<dbReference type="GO" id="GO:0005975">
    <property type="term" value="P:carbohydrate metabolic process"/>
    <property type="evidence" value="ECO:0007669"/>
    <property type="project" value="InterPro"/>
</dbReference>
<dbReference type="InterPro" id="IPR017853">
    <property type="entry name" value="GH"/>
</dbReference>
<evidence type="ECO:0000256" key="1">
    <source>
        <dbReference type="ARBA" id="ARBA00005336"/>
    </source>
</evidence>